<evidence type="ECO:0000256" key="1">
    <source>
        <dbReference type="ARBA" id="ARBA00022741"/>
    </source>
</evidence>
<dbReference type="InParanoid" id="A0A146G2H4"/>
<dbReference type="FunCoup" id="A0A146G2H4">
    <property type="interactions" value="37"/>
</dbReference>
<comment type="caution">
    <text evidence="5">The sequence shown here is derived from an EMBL/GenBank/DDBJ whole genome shotgun (WGS) entry which is preliminary data.</text>
</comment>
<dbReference type="PANTHER" id="PTHR34698">
    <property type="entry name" value="5-OXOPROLINASE SUBUNIT B"/>
    <property type="match status" value="1"/>
</dbReference>
<dbReference type="OrthoDB" id="9778567at2"/>
<gene>
    <name evidence="5" type="ORF">TSACC_2432</name>
</gene>
<protein>
    <submittedName>
        <fullName evidence="5">Sensor histidine kinase inhibitor, KipI family</fullName>
    </submittedName>
</protein>
<keyword evidence="2" id="KW-0378">Hydrolase</keyword>
<dbReference type="EMBL" id="BDCO01000002">
    <property type="protein sequence ID" value="GAT32035.1"/>
    <property type="molecule type" value="Genomic_DNA"/>
</dbReference>
<dbReference type="InterPro" id="IPR003833">
    <property type="entry name" value="CT_C_D"/>
</dbReference>
<feature type="domain" description="Carboxyltransferase" evidence="4">
    <location>
        <begin position="4"/>
        <end position="201"/>
    </location>
</feature>
<dbReference type="GO" id="GO:0005524">
    <property type="term" value="F:ATP binding"/>
    <property type="evidence" value="ECO:0007669"/>
    <property type="project" value="UniProtKB-KW"/>
</dbReference>
<dbReference type="PANTHER" id="PTHR34698:SF2">
    <property type="entry name" value="5-OXOPROLINASE SUBUNIT B"/>
    <property type="match status" value="1"/>
</dbReference>
<evidence type="ECO:0000313" key="5">
    <source>
        <dbReference type="EMBL" id="GAT32035.1"/>
    </source>
</evidence>
<keyword evidence="1" id="KW-0547">Nucleotide-binding</keyword>
<dbReference type="Pfam" id="PF02682">
    <property type="entry name" value="CT_C_D"/>
    <property type="match status" value="1"/>
</dbReference>
<sequence length="215" mass="23172">MDHVAIEHWGPSALIVRFASSATLLSLERCRGLLASLNAAGFPDGTEFVPGYGEILIDLPGVDFLSSGKHLAREAVSKARPIPGEGARLHRLPMSYDGPDLGEFAHRTGLCEAEVIEIHSAPTYDVFLVGFAPGFAYLGPLDPRLHLARRETPRLRVEAGSIGIGGTHTGLYSIASPGGWWLLGRTPEALFDPTRDNATAFRFALGDRVKFEPVS</sequence>
<dbReference type="SUPFAM" id="SSF50891">
    <property type="entry name" value="Cyclophilin-like"/>
    <property type="match status" value="1"/>
</dbReference>
<proteinExistence type="predicted"/>
<dbReference type="AlphaFoldDB" id="A0A146G2H4"/>
<dbReference type="InterPro" id="IPR029000">
    <property type="entry name" value="Cyclophilin-like_dom_sf"/>
</dbReference>
<evidence type="ECO:0000256" key="2">
    <source>
        <dbReference type="ARBA" id="ARBA00022801"/>
    </source>
</evidence>
<evidence type="ECO:0000313" key="6">
    <source>
        <dbReference type="Proteomes" id="UP000076023"/>
    </source>
</evidence>
<dbReference type="STRING" id="690879.TSACC_2432"/>
<accession>A0A146G2H4</accession>
<dbReference type="SMART" id="SM00796">
    <property type="entry name" value="AHS1"/>
    <property type="match status" value="1"/>
</dbReference>
<evidence type="ECO:0000259" key="4">
    <source>
        <dbReference type="SMART" id="SM00796"/>
    </source>
</evidence>
<keyword evidence="3" id="KW-0067">ATP-binding</keyword>
<dbReference type="GO" id="GO:0016787">
    <property type="term" value="F:hydrolase activity"/>
    <property type="evidence" value="ECO:0007669"/>
    <property type="project" value="UniProtKB-KW"/>
</dbReference>
<keyword evidence="6" id="KW-1185">Reference proteome</keyword>
<dbReference type="InterPro" id="IPR010016">
    <property type="entry name" value="PxpB"/>
</dbReference>
<dbReference type="Gene3D" id="2.40.100.10">
    <property type="entry name" value="Cyclophilin-like"/>
    <property type="match status" value="1"/>
</dbReference>
<dbReference type="Proteomes" id="UP000076023">
    <property type="component" value="Unassembled WGS sequence"/>
</dbReference>
<name>A0A146G2H4_TERSA</name>
<reference evidence="6" key="1">
    <citation type="journal article" date="2017" name="Genome Announc.">
        <title>Draft Genome Sequence of Terrimicrobium sacchariphilum NM-5T, a Facultative Anaerobic Soil Bacterium of the Class Spartobacteria.</title>
        <authorList>
            <person name="Qiu Y.L."/>
            <person name="Tourlousse D.M."/>
            <person name="Matsuura N."/>
            <person name="Ohashi A."/>
            <person name="Sekiguchi Y."/>
        </authorList>
    </citation>
    <scope>NUCLEOTIDE SEQUENCE [LARGE SCALE GENOMIC DNA]</scope>
    <source>
        <strain evidence="6">NM-5</strain>
    </source>
</reference>
<organism evidence="5 6">
    <name type="scientific">Terrimicrobium sacchariphilum</name>
    <dbReference type="NCBI Taxonomy" id="690879"/>
    <lineage>
        <taxon>Bacteria</taxon>
        <taxon>Pseudomonadati</taxon>
        <taxon>Verrucomicrobiota</taxon>
        <taxon>Terrimicrobiia</taxon>
        <taxon>Terrimicrobiales</taxon>
        <taxon>Terrimicrobiaceae</taxon>
        <taxon>Terrimicrobium</taxon>
    </lineage>
</organism>
<dbReference type="RefSeq" id="WP_075080555.1">
    <property type="nucleotide sequence ID" value="NZ_BDCO01000002.1"/>
</dbReference>
<evidence type="ECO:0000256" key="3">
    <source>
        <dbReference type="ARBA" id="ARBA00022840"/>
    </source>
</evidence>